<dbReference type="AlphaFoldDB" id="A0A1M2W566"/>
<dbReference type="InterPro" id="IPR036322">
    <property type="entry name" value="WD40_repeat_dom_sf"/>
</dbReference>
<feature type="region of interest" description="Disordered" evidence="1">
    <location>
        <begin position="226"/>
        <end position="268"/>
    </location>
</feature>
<protein>
    <submittedName>
        <fullName evidence="2">Uncharacterized protein</fullName>
    </submittedName>
</protein>
<dbReference type="SMART" id="SM00320">
    <property type="entry name" value="WD40"/>
    <property type="match status" value="2"/>
</dbReference>
<dbReference type="OMA" id="IPRWAER"/>
<accession>A0A1M2W566</accession>
<name>A0A1M2W566_TRAPU</name>
<dbReference type="OrthoDB" id="548949at2759"/>
<organism evidence="2 3">
    <name type="scientific">Trametes pubescens</name>
    <name type="common">White-rot fungus</name>
    <dbReference type="NCBI Taxonomy" id="154538"/>
    <lineage>
        <taxon>Eukaryota</taxon>
        <taxon>Fungi</taxon>
        <taxon>Dikarya</taxon>
        <taxon>Basidiomycota</taxon>
        <taxon>Agaricomycotina</taxon>
        <taxon>Agaricomycetes</taxon>
        <taxon>Polyporales</taxon>
        <taxon>Polyporaceae</taxon>
        <taxon>Trametes</taxon>
    </lineage>
</organism>
<dbReference type="Gene3D" id="2.130.10.10">
    <property type="entry name" value="YVTN repeat-like/Quinoprotein amine dehydrogenase"/>
    <property type="match status" value="1"/>
</dbReference>
<evidence type="ECO:0000313" key="3">
    <source>
        <dbReference type="Proteomes" id="UP000184267"/>
    </source>
</evidence>
<reference evidence="2 3" key="1">
    <citation type="submission" date="2016-10" db="EMBL/GenBank/DDBJ databases">
        <title>Genome sequence of the basidiomycete white-rot fungus Trametes pubescens.</title>
        <authorList>
            <person name="Makela M.R."/>
            <person name="Granchi Z."/>
            <person name="Peng M."/>
            <person name="De Vries R.P."/>
            <person name="Grigoriev I."/>
            <person name="Riley R."/>
            <person name="Hilden K."/>
        </authorList>
    </citation>
    <scope>NUCLEOTIDE SEQUENCE [LARGE SCALE GENOMIC DNA]</scope>
    <source>
        <strain evidence="2 3">FBCC735</strain>
    </source>
</reference>
<gene>
    <name evidence="2" type="ORF">TRAPUB_8448</name>
</gene>
<evidence type="ECO:0000313" key="2">
    <source>
        <dbReference type="EMBL" id="OJT15005.1"/>
    </source>
</evidence>
<dbReference type="InterPro" id="IPR015943">
    <property type="entry name" value="WD40/YVTN_repeat-like_dom_sf"/>
</dbReference>
<feature type="compositionally biased region" description="Acidic residues" evidence="1">
    <location>
        <begin position="231"/>
        <end position="262"/>
    </location>
</feature>
<comment type="caution">
    <text evidence="2">The sequence shown here is derived from an EMBL/GenBank/DDBJ whole genome shotgun (WGS) entry which is preliminary data.</text>
</comment>
<dbReference type="STRING" id="154538.A0A1M2W566"/>
<dbReference type="InterPro" id="IPR016024">
    <property type="entry name" value="ARM-type_fold"/>
</dbReference>
<dbReference type="SUPFAM" id="SSF48371">
    <property type="entry name" value="ARM repeat"/>
    <property type="match status" value="1"/>
</dbReference>
<sequence length="721" mass="78897">MPSYLERLERLSTELGEEANDEHETFLKLLRRVVSVVREADNAHAPDLPEVVEKAAEIFDDAVYWAYSQDGGFDYLPSYADSSESPLLKDSHVITLPGIGEIPNEVLSIFDTLKGFLPSLLGGFNPLAGLIDPQRPKAWPDTPHPHPKTTRLSRFREGIATSVTDATPLARTIYEARCEVAAETISCPVDAAIAADASALALIGAGGWKNRDPMLTVFLLDENAPRTVKVEDDEEDKEEDEDEDDDDEDEDDEDDDDDSDDDGGARICSSDTGFRYMVLEPGLSEVAYQVAVDTPNKLALIADSHRIKTFSWGGDVAFGGWTPPRGANVHTMNSKKHDGPIAVLPGGRIVRAGKGGAAIWNLDTLETHRGGRRVGRGKFKVEDSWRDDGGGEIERSTGSAPSTTVRFAQKGLAPAGWHLHAPSGHLLSAENSHRSDKYGCYALDLEGGGKIASRFLGHGGNVNAFSTSAGDANVFLTACADGYARLYDVRHPLPVMTIDSGKVSEHCEAAALVHPDGIPTVFTGGNRSQSIKTWDIRARALVYELATGNTAVHTLIWDDRRATLYAGAECDYMDRLGRTYDYRGAHIPRWAERRPGERMAHGYAGVETDANVDGYDSAEDSDGIRCWPKRAAHDEKAFGYAYDAGDHVFRPSSSSFVPMRCLQHLDRPARHIGEEDYEDHKVYLELLKKMASIAHKADNVNAPDLPQIIERAAEIFDEAVN</sequence>
<proteinExistence type="predicted"/>
<dbReference type="EMBL" id="MNAD01000215">
    <property type="protein sequence ID" value="OJT15005.1"/>
    <property type="molecule type" value="Genomic_DNA"/>
</dbReference>
<evidence type="ECO:0000256" key="1">
    <source>
        <dbReference type="SAM" id="MobiDB-lite"/>
    </source>
</evidence>
<dbReference type="Proteomes" id="UP000184267">
    <property type="component" value="Unassembled WGS sequence"/>
</dbReference>
<dbReference type="InterPro" id="IPR001680">
    <property type="entry name" value="WD40_rpt"/>
</dbReference>
<dbReference type="SUPFAM" id="SSF50978">
    <property type="entry name" value="WD40 repeat-like"/>
    <property type="match status" value="1"/>
</dbReference>
<keyword evidence="3" id="KW-1185">Reference proteome</keyword>